<evidence type="ECO:0000256" key="4">
    <source>
        <dbReference type="ARBA" id="ARBA00013145"/>
    </source>
</evidence>
<comment type="cofactor">
    <cofactor evidence="14">
        <name>thiamine diphosphate</name>
        <dbReference type="ChEBI" id="CHEBI:58937"/>
    </cofactor>
    <text evidence="14">Binds 1 thiamine pyrophosphate per subunit.</text>
</comment>
<evidence type="ECO:0000313" key="18">
    <source>
        <dbReference type="EMBL" id="TLS51400.1"/>
    </source>
</evidence>
<dbReference type="PROSITE" id="PS00187">
    <property type="entry name" value="TPP_ENZYMES"/>
    <property type="match status" value="1"/>
</dbReference>
<keyword evidence="19" id="KW-1185">Reference proteome</keyword>
<gene>
    <name evidence="18" type="primary">ilvB</name>
    <name evidence="18" type="ORF">FE782_14915</name>
</gene>
<evidence type="ECO:0000256" key="9">
    <source>
        <dbReference type="ARBA" id="ARBA00022827"/>
    </source>
</evidence>
<comment type="pathway">
    <text evidence="1 14">Amino-acid biosynthesis; L-isoleucine biosynthesis; L-isoleucine from 2-oxobutanoate: step 1/4.</text>
</comment>
<comment type="catalytic activity">
    <reaction evidence="13 14">
        <text>2 pyruvate + H(+) = (2S)-2-acetolactate + CO2</text>
        <dbReference type="Rhea" id="RHEA:25249"/>
        <dbReference type="ChEBI" id="CHEBI:15361"/>
        <dbReference type="ChEBI" id="CHEBI:15378"/>
        <dbReference type="ChEBI" id="CHEBI:16526"/>
        <dbReference type="ChEBI" id="CHEBI:58476"/>
        <dbReference type="EC" id="2.2.1.6"/>
    </reaction>
</comment>
<dbReference type="CDD" id="cd02015">
    <property type="entry name" value="TPP_AHAS"/>
    <property type="match status" value="1"/>
</dbReference>
<dbReference type="Pfam" id="PF02776">
    <property type="entry name" value="TPP_enzyme_N"/>
    <property type="match status" value="1"/>
</dbReference>
<evidence type="ECO:0000256" key="12">
    <source>
        <dbReference type="ARBA" id="ARBA00023304"/>
    </source>
</evidence>
<feature type="domain" description="Thiamine pyrophosphate enzyme N-terminal TPP-binding" evidence="17">
    <location>
        <begin position="33"/>
        <end position="147"/>
    </location>
</feature>
<dbReference type="InterPro" id="IPR012000">
    <property type="entry name" value="Thiamin_PyroP_enz_cen_dom"/>
</dbReference>
<dbReference type="Pfam" id="PF02775">
    <property type="entry name" value="TPP_enzyme_C"/>
    <property type="match status" value="1"/>
</dbReference>
<evidence type="ECO:0000256" key="5">
    <source>
        <dbReference type="ARBA" id="ARBA00022605"/>
    </source>
</evidence>
<dbReference type="Pfam" id="PF00205">
    <property type="entry name" value="TPP_enzyme_M"/>
    <property type="match status" value="1"/>
</dbReference>
<dbReference type="SUPFAM" id="SSF52518">
    <property type="entry name" value="Thiamin diphosphate-binding fold (THDP-binding)"/>
    <property type="match status" value="2"/>
</dbReference>
<name>A0A5R9GBD5_9BACL</name>
<evidence type="ECO:0000313" key="19">
    <source>
        <dbReference type="Proteomes" id="UP000309676"/>
    </source>
</evidence>
<dbReference type="UniPathway" id="UPA00049">
    <property type="reaction ID" value="UER00059"/>
</dbReference>
<dbReference type="GO" id="GO:0009097">
    <property type="term" value="P:isoleucine biosynthetic process"/>
    <property type="evidence" value="ECO:0007669"/>
    <property type="project" value="UniProtKB-UniPathway"/>
</dbReference>
<comment type="similarity">
    <text evidence="3 14">Belongs to the TPP enzyme family.</text>
</comment>
<sequence length="588" mass="63745">MNGGSHVSVQQLSAAKLDSEELRTRLLKPDVISGSEILLRSLLLEGVECVFGYPGGAVLYIYDAMHGNPDFKHLLTRHEQGAIHAADGYARSTGKVGVCIATSGPGATNLVTGIATAYMDSVPLVVITGNVATTFIGTDAFQEADITGITMPITKHSYLVRDVKDLSKTIREAFHIANTGRKGPVLIDIPKDVSSHLTEFQYPEEVNIRGYNPTVMPNKGQVNKLLQAIEEAERPVILAGGGVVYAGAHEELLEFAQKTRIPVTTTLLGLGGFPSGNELWMGMPGMHGTWTANTALQNCDLLIGIGARFDDRVTMKVSAFAPKAKIAHIDVDPAEIGKTVPTAIPCVGDVKMVLELANQKAKPAKSEAWIQQVNEWKAEHPLSYKDSEEELKPQWVVEMIHRQTNGDAFVTTDVGQHQMWAAQYYRFNHPRRWISSGGLGTMGFGFPSAIGVQVANPDATVVSINGDGGMQMCSQELAICAIHNIPVKIAVLNNQVLGMVRQWQEIIHGQRFSHIDLAGSPDFVKLAEAYGVKGLRASNKEEADAAWQEAMNTPGPVLVEFVVRRDENVYPMVQAGTSISEMIMGDAE</sequence>
<dbReference type="InterPro" id="IPR011766">
    <property type="entry name" value="TPP_enzyme_TPP-bd"/>
</dbReference>
<evidence type="ECO:0000256" key="3">
    <source>
        <dbReference type="ARBA" id="ARBA00007812"/>
    </source>
</evidence>
<keyword evidence="11 14" id="KW-0786">Thiamine pyrophosphate</keyword>
<evidence type="ECO:0000259" key="17">
    <source>
        <dbReference type="Pfam" id="PF02776"/>
    </source>
</evidence>
<dbReference type="AlphaFoldDB" id="A0A5R9GBD5"/>
<dbReference type="PANTHER" id="PTHR18968">
    <property type="entry name" value="THIAMINE PYROPHOSPHATE ENZYMES"/>
    <property type="match status" value="1"/>
</dbReference>
<comment type="pathway">
    <text evidence="2 14">Amino-acid biosynthesis; L-valine biosynthesis; L-valine from pyruvate: step 1/4.</text>
</comment>
<dbReference type="InterPro" id="IPR039368">
    <property type="entry name" value="AHAS_TPP"/>
</dbReference>
<proteinExistence type="inferred from homology"/>
<keyword evidence="6" id="KW-0285">Flavoprotein</keyword>
<dbReference type="Proteomes" id="UP000309676">
    <property type="component" value="Unassembled WGS sequence"/>
</dbReference>
<dbReference type="InterPro" id="IPR029035">
    <property type="entry name" value="DHS-like_NAD/FAD-binding_dom"/>
</dbReference>
<evidence type="ECO:0000259" key="16">
    <source>
        <dbReference type="Pfam" id="PF02775"/>
    </source>
</evidence>
<dbReference type="Gene3D" id="3.40.50.970">
    <property type="match status" value="2"/>
</dbReference>
<organism evidence="18 19">
    <name type="scientific">Paenibacillus antri</name>
    <dbReference type="NCBI Taxonomy" id="2582848"/>
    <lineage>
        <taxon>Bacteria</taxon>
        <taxon>Bacillati</taxon>
        <taxon>Bacillota</taxon>
        <taxon>Bacilli</taxon>
        <taxon>Bacillales</taxon>
        <taxon>Paenibacillaceae</taxon>
        <taxon>Paenibacillus</taxon>
    </lineage>
</organism>
<dbReference type="GO" id="GO:0030976">
    <property type="term" value="F:thiamine pyrophosphate binding"/>
    <property type="evidence" value="ECO:0007669"/>
    <property type="project" value="UniProtKB-UniRule"/>
</dbReference>
<dbReference type="CDD" id="cd07035">
    <property type="entry name" value="TPP_PYR_POX_like"/>
    <property type="match status" value="1"/>
</dbReference>
<evidence type="ECO:0000256" key="1">
    <source>
        <dbReference type="ARBA" id="ARBA00004974"/>
    </source>
</evidence>
<dbReference type="GO" id="GO:0050660">
    <property type="term" value="F:flavin adenine dinucleotide binding"/>
    <property type="evidence" value="ECO:0007669"/>
    <property type="project" value="InterPro"/>
</dbReference>
<keyword evidence="12 14" id="KW-0100">Branched-chain amino acid biosynthesis</keyword>
<keyword evidence="10 14" id="KW-0460">Magnesium</keyword>
<evidence type="ECO:0000256" key="7">
    <source>
        <dbReference type="ARBA" id="ARBA00022679"/>
    </source>
</evidence>
<keyword evidence="5 14" id="KW-0028">Amino-acid biosynthesis</keyword>
<evidence type="ECO:0000256" key="14">
    <source>
        <dbReference type="RuleBase" id="RU003591"/>
    </source>
</evidence>
<dbReference type="InterPro" id="IPR000399">
    <property type="entry name" value="TPP-bd_CS"/>
</dbReference>
<protein>
    <recommendedName>
        <fullName evidence="4 14">Acetolactate synthase</fullName>
        <ecNumber evidence="4 14">2.2.1.6</ecNumber>
    </recommendedName>
</protein>
<keyword evidence="9" id="KW-0274">FAD</keyword>
<dbReference type="OrthoDB" id="4494979at2"/>
<feature type="domain" description="Thiamine pyrophosphate enzyme TPP-binding" evidence="16">
    <location>
        <begin position="413"/>
        <end position="561"/>
    </location>
</feature>
<evidence type="ECO:0000256" key="2">
    <source>
        <dbReference type="ARBA" id="ARBA00005025"/>
    </source>
</evidence>
<dbReference type="EMBL" id="VCIW01000009">
    <property type="protein sequence ID" value="TLS51400.1"/>
    <property type="molecule type" value="Genomic_DNA"/>
</dbReference>
<dbReference type="EC" id="2.2.1.6" evidence="4 14"/>
<dbReference type="InterPro" id="IPR029061">
    <property type="entry name" value="THDP-binding"/>
</dbReference>
<comment type="caution">
    <text evidence="18">The sequence shown here is derived from an EMBL/GenBank/DDBJ whole genome shotgun (WGS) entry which is preliminary data.</text>
</comment>
<evidence type="ECO:0000256" key="6">
    <source>
        <dbReference type="ARBA" id="ARBA00022630"/>
    </source>
</evidence>
<dbReference type="PANTHER" id="PTHR18968:SF13">
    <property type="entry name" value="ACETOLACTATE SYNTHASE CATALYTIC SUBUNIT, MITOCHONDRIAL"/>
    <property type="match status" value="1"/>
</dbReference>
<dbReference type="InterPro" id="IPR012846">
    <property type="entry name" value="Acetolactate_synth_lsu"/>
</dbReference>
<dbReference type="GO" id="GO:0009099">
    <property type="term" value="P:L-valine biosynthetic process"/>
    <property type="evidence" value="ECO:0007669"/>
    <property type="project" value="UniProtKB-UniPathway"/>
</dbReference>
<dbReference type="NCBIfam" id="TIGR00118">
    <property type="entry name" value="acolac_lg"/>
    <property type="match status" value="1"/>
</dbReference>
<evidence type="ECO:0000256" key="13">
    <source>
        <dbReference type="ARBA" id="ARBA00048670"/>
    </source>
</evidence>
<dbReference type="SUPFAM" id="SSF52467">
    <property type="entry name" value="DHS-like NAD/FAD-binding domain"/>
    <property type="match status" value="1"/>
</dbReference>
<dbReference type="InterPro" id="IPR012001">
    <property type="entry name" value="Thiamin_PyroP_enz_TPP-bd_dom"/>
</dbReference>
<dbReference type="GO" id="GO:0000287">
    <property type="term" value="F:magnesium ion binding"/>
    <property type="evidence" value="ECO:0007669"/>
    <property type="project" value="UniProtKB-UniRule"/>
</dbReference>
<dbReference type="Gene3D" id="3.40.50.1220">
    <property type="entry name" value="TPP-binding domain"/>
    <property type="match status" value="1"/>
</dbReference>
<keyword evidence="8 14" id="KW-0479">Metal-binding</keyword>
<dbReference type="GO" id="GO:0005948">
    <property type="term" value="C:acetolactate synthase complex"/>
    <property type="evidence" value="ECO:0007669"/>
    <property type="project" value="TreeGrafter"/>
</dbReference>
<evidence type="ECO:0000256" key="8">
    <source>
        <dbReference type="ARBA" id="ARBA00022723"/>
    </source>
</evidence>
<reference evidence="18 19" key="1">
    <citation type="submission" date="2019-05" db="EMBL/GenBank/DDBJ databases">
        <authorList>
            <person name="Narsing Rao M.P."/>
            <person name="Li W.J."/>
        </authorList>
    </citation>
    <scope>NUCLEOTIDE SEQUENCE [LARGE SCALE GENOMIC DNA]</scope>
    <source>
        <strain evidence="18 19">SYSU_K30003</strain>
    </source>
</reference>
<dbReference type="UniPathway" id="UPA00047">
    <property type="reaction ID" value="UER00055"/>
</dbReference>
<keyword evidence="7 14" id="KW-0808">Transferase</keyword>
<comment type="cofactor">
    <cofactor evidence="14">
        <name>Mg(2+)</name>
        <dbReference type="ChEBI" id="CHEBI:18420"/>
    </cofactor>
    <text evidence="14">Binds 1 Mg(2+) ion per subunit.</text>
</comment>
<dbReference type="FunFam" id="3.40.50.1220:FF:000008">
    <property type="entry name" value="Acetolactate synthase"/>
    <property type="match status" value="1"/>
</dbReference>
<dbReference type="GO" id="GO:0003984">
    <property type="term" value="F:acetolactate synthase activity"/>
    <property type="evidence" value="ECO:0007669"/>
    <property type="project" value="UniProtKB-EC"/>
</dbReference>
<feature type="domain" description="Thiamine pyrophosphate enzyme central" evidence="15">
    <location>
        <begin position="222"/>
        <end position="355"/>
    </location>
</feature>
<evidence type="ECO:0000256" key="11">
    <source>
        <dbReference type="ARBA" id="ARBA00023052"/>
    </source>
</evidence>
<dbReference type="FunFam" id="3.40.50.970:FF:000016">
    <property type="entry name" value="Acetolactate synthase"/>
    <property type="match status" value="1"/>
</dbReference>
<evidence type="ECO:0000259" key="15">
    <source>
        <dbReference type="Pfam" id="PF00205"/>
    </source>
</evidence>
<dbReference type="FunFam" id="3.40.50.970:FF:000007">
    <property type="entry name" value="Acetolactate synthase"/>
    <property type="match status" value="1"/>
</dbReference>
<dbReference type="InterPro" id="IPR045229">
    <property type="entry name" value="TPP_enz"/>
</dbReference>
<accession>A0A5R9GBD5</accession>
<evidence type="ECO:0000256" key="10">
    <source>
        <dbReference type="ARBA" id="ARBA00022842"/>
    </source>
</evidence>